<dbReference type="CDD" id="cd00075">
    <property type="entry name" value="HATPase"/>
    <property type="match status" value="1"/>
</dbReference>
<evidence type="ECO:0000259" key="9">
    <source>
        <dbReference type="PROSITE" id="PS50112"/>
    </source>
</evidence>
<reference evidence="11 12" key="1">
    <citation type="submission" date="2018-04" db="EMBL/GenBank/DDBJ databases">
        <title>Genomic Encyclopedia of Archaeal and Bacterial Type Strains, Phase II (KMG-II): from individual species to whole genera.</title>
        <authorList>
            <person name="Goeker M."/>
        </authorList>
    </citation>
    <scope>NUCLEOTIDE SEQUENCE [LARGE SCALE GENOMIC DNA]</scope>
    <source>
        <strain evidence="11 12">DSM 26809</strain>
    </source>
</reference>
<comment type="catalytic activity">
    <reaction evidence="1">
        <text>ATP + protein L-histidine = ADP + protein N-phospho-L-histidine.</text>
        <dbReference type="EC" id="2.7.13.3"/>
    </reaction>
</comment>
<dbReference type="GO" id="GO:0009927">
    <property type="term" value="F:histidine phosphotransfer kinase activity"/>
    <property type="evidence" value="ECO:0007669"/>
    <property type="project" value="TreeGrafter"/>
</dbReference>
<dbReference type="Gene3D" id="1.10.287.130">
    <property type="match status" value="1"/>
</dbReference>
<evidence type="ECO:0000256" key="4">
    <source>
        <dbReference type="ARBA" id="ARBA00022679"/>
    </source>
</evidence>
<feature type="domain" description="PAS" evidence="9">
    <location>
        <begin position="141"/>
        <end position="204"/>
    </location>
</feature>
<dbReference type="InterPro" id="IPR035965">
    <property type="entry name" value="PAS-like_dom_sf"/>
</dbReference>
<evidence type="ECO:0000259" key="10">
    <source>
        <dbReference type="PROSITE" id="PS50113"/>
    </source>
</evidence>
<evidence type="ECO:0000256" key="2">
    <source>
        <dbReference type="ARBA" id="ARBA00012438"/>
    </source>
</evidence>
<organism evidence="11 12">
    <name type="scientific">Mucilaginibacter yixingensis</name>
    <dbReference type="NCBI Taxonomy" id="1295612"/>
    <lineage>
        <taxon>Bacteria</taxon>
        <taxon>Pseudomonadati</taxon>
        <taxon>Bacteroidota</taxon>
        <taxon>Sphingobacteriia</taxon>
        <taxon>Sphingobacteriales</taxon>
        <taxon>Sphingobacteriaceae</taxon>
        <taxon>Mucilaginibacter</taxon>
    </lineage>
</organism>
<feature type="domain" description="PAC" evidence="10">
    <location>
        <begin position="85"/>
        <end position="137"/>
    </location>
</feature>
<dbReference type="RefSeq" id="WP_107830698.1">
    <property type="nucleotide sequence ID" value="NZ_CP160205.1"/>
</dbReference>
<dbReference type="SMART" id="SM00091">
    <property type="entry name" value="PAS"/>
    <property type="match status" value="2"/>
</dbReference>
<dbReference type="OrthoDB" id="9813151at2"/>
<dbReference type="InterPro" id="IPR036890">
    <property type="entry name" value="HATPase_C_sf"/>
</dbReference>
<dbReference type="PROSITE" id="PS50113">
    <property type="entry name" value="PAC"/>
    <property type="match status" value="2"/>
</dbReference>
<dbReference type="PRINTS" id="PR00344">
    <property type="entry name" value="BCTRLSENSOR"/>
</dbReference>
<protein>
    <recommendedName>
        <fullName evidence="2">histidine kinase</fullName>
        <ecNumber evidence="2">2.7.13.3</ecNumber>
    </recommendedName>
</protein>
<dbReference type="InterPro" id="IPR013656">
    <property type="entry name" value="PAS_4"/>
</dbReference>
<keyword evidence="6" id="KW-0902">Two-component regulatory system</keyword>
<dbReference type="GO" id="GO:0000155">
    <property type="term" value="F:phosphorelay sensor kinase activity"/>
    <property type="evidence" value="ECO:0007669"/>
    <property type="project" value="InterPro"/>
</dbReference>
<feature type="domain" description="PAC" evidence="10">
    <location>
        <begin position="205"/>
        <end position="259"/>
    </location>
</feature>
<dbReference type="Pfam" id="PF13185">
    <property type="entry name" value="GAF_2"/>
    <property type="match status" value="1"/>
</dbReference>
<dbReference type="SMART" id="SM00387">
    <property type="entry name" value="HATPase_c"/>
    <property type="match status" value="1"/>
</dbReference>
<dbReference type="EMBL" id="QAOQ01000008">
    <property type="protein sequence ID" value="PTQ93561.1"/>
    <property type="molecule type" value="Genomic_DNA"/>
</dbReference>
<dbReference type="GO" id="GO:0005886">
    <property type="term" value="C:plasma membrane"/>
    <property type="evidence" value="ECO:0007669"/>
    <property type="project" value="TreeGrafter"/>
</dbReference>
<evidence type="ECO:0000256" key="1">
    <source>
        <dbReference type="ARBA" id="ARBA00000085"/>
    </source>
</evidence>
<dbReference type="InterPro" id="IPR001610">
    <property type="entry name" value="PAC"/>
</dbReference>
<evidence type="ECO:0000259" key="8">
    <source>
        <dbReference type="PROSITE" id="PS50109"/>
    </source>
</evidence>
<keyword evidence="7" id="KW-0472">Membrane</keyword>
<dbReference type="SMART" id="SM00388">
    <property type="entry name" value="HisKA"/>
    <property type="match status" value="1"/>
</dbReference>
<dbReference type="Pfam" id="PF00512">
    <property type="entry name" value="HisKA"/>
    <property type="match status" value="1"/>
</dbReference>
<evidence type="ECO:0000313" key="11">
    <source>
        <dbReference type="EMBL" id="PTQ93561.1"/>
    </source>
</evidence>
<sequence>MLNPTFNQPAISLQQLSVIIDASEDAIVTKAPDGTFLSWNNAAEKILGYTAEEMIGTSDNIIIPEIFQDVEDRIIERVGAGETITGNEIVRRHKNGSLVTLKRTLIPITDDAGQVKSVMMIARDITLQKDLERKQLIQSAIIDSSDDAIISKSTKGIITSWNQGATRIFGYTEDEVVGKSITILIPEERLDEENHIIGKILKGERVDHFETIRLTKDGQELNVSLTISPLKNEQGEIIGASKIARDITRQIKSAAQLQRYAENLETLNSIGKSIAEDMDVEAILQKVTDATTQLSGAAFGAFFYNVVNETGEAYTLYTLSGAPRSAFENFGMPRNTDVFRPTFTGQGIIRVDDITKDPRYGHNAPHHGMPKGHLPVVSYLAIPVISKTGEVIGGLFYGHPKPGMFTKEHEDLISALSSLAATALDNAQLYREVQTLNERKDEFIGLASHELKTPVTSINGYLQIIESRLEADSVTRSFAQKARNQINRLSGLITELLDVSKIQSGQLPLNYTKFDLVELAKEVTELMQHSNGNHQIICDCEHPILEVNADRERVEQVIINLISNAIKYSAPKTQVIISMHHTDTWATLSVQDFGIGIDQEQQKHIFSRFYRAQNVAQHISGLGIGLYICKEIVGRHKGRLWVKSTPGEGSTFIFELPLEGVQD</sequence>
<gene>
    <name evidence="11" type="ORF">C8P68_10823</name>
</gene>
<dbReference type="InterPro" id="IPR003661">
    <property type="entry name" value="HisK_dim/P_dom"/>
</dbReference>
<dbReference type="SMART" id="SM00086">
    <property type="entry name" value="PAC"/>
    <property type="match status" value="2"/>
</dbReference>
<dbReference type="Gene3D" id="3.30.565.10">
    <property type="entry name" value="Histidine kinase-like ATPase, C-terminal domain"/>
    <property type="match status" value="1"/>
</dbReference>
<dbReference type="SUPFAM" id="SSF55781">
    <property type="entry name" value="GAF domain-like"/>
    <property type="match status" value="1"/>
</dbReference>
<evidence type="ECO:0000256" key="5">
    <source>
        <dbReference type="ARBA" id="ARBA00022777"/>
    </source>
</evidence>
<keyword evidence="3" id="KW-0597">Phosphoprotein</keyword>
<comment type="caution">
    <text evidence="11">The sequence shown here is derived from an EMBL/GenBank/DDBJ whole genome shotgun (WGS) entry which is preliminary data.</text>
</comment>
<dbReference type="InterPro" id="IPR029016">
    <property type="entry name" value="GAF-like_dom_sf"/>
</dbReference>
<dbReference type="PROSITE" id="PS50112">
    <property type="entry name" value="PAS"/>
    <property type="match status" value="2"/>
</dbReference>
<dbReference type="InterPro" id="IPR005467">
    <property type="entry name" value="His_kinase_dom"/>
</dbReference>
<evidence type="ECO:0000256" key="6">
    <source>
        <dbReference type="ARBA" id="ARBA00023012"/>
    </source>
</evidence>
<dbReference type="Pfam" id="PF13426">
    <property type="entry name" value="PAS_9"/>
    <property type="match status" value="1"/>
</dbReference>
<evidence type="ECO:0000313" key="12">
    <source>
        <dbReference type="Proteomes" id="UP000244168"/>
    </source>
</evidence>
<dbReference type="PROSITE" id="PS50109">
    <property type="entry name" value="HIS_KIN"/>
    <property type="match status" value="1"/>
</dbReference>
<dbReference type="Gene3D" id="3.30.450.20">
    <property type="entry name" value="PAS domain"/>
    <property type="match status" value="2"/>
</dbReference>
<dbReference type="PANTHER" id="PTHR43047:SF72">
    <property type="entry name" value="OSMOSENSING HISTIDINE PROTEIN KINASE SLN1"/>
    <property type="match status" value="1"/>
</dbReference>
<dbReference type="AlphaFoldDB" id="A0A2T5J5L7"/>
<dbReference type="FunFam" id="3.30.565.10:FF:000006">
    <property type="entry name" value="Sensor histidine kinase WalK"/>
    <property type="match status" value="1"/>
</dbReference>
<dbReference type="NCBIfam" id="TIGR00229">
    <property type="entry name" value="sensory_box"/>
    <property type="match status" value="2"/>
</dbReference>
<dbReference type="Gene3D" id="3.30.450.40">
    <property type="match status" value="1"/>
</dbReference>
<evidence type="ECO:0000256" key="7">
    <source>
        <dbReference type="ARBA" id="ARBA00023136"/>
    </source>
</evidence>
<dbReference type="SUPFAM" id="SSF55785">
    <property type="entry name" value="PYP-like sensor domain (PAS domain)"/>
    <property type="match status" value="2"/>
</dbReference>
<dbReference type="SMART" id="SM00065">
    <property type="entry name" value="GAF"/>
    <property type="match status" value="1"/>
</dbReference>
<dbReference type="CDD" id="cd00130">
    <property type="entry name" value="PAS"/>
    <property type="match status" value="2"/>
</dbReference>
<keyword evidence="5" id="KW-0418">Kinase</keyword>
<dbReference type="SUPFAM" id="SSF55874">
    <property type="entry name" value="ATPase domain of HSP90 chaperone/DNA topoisomerase II/histidine kinase"/>
    <property type="match status" value="1"/>
</dbReference>
<evidence type="ECO:0000256" key="3">
    <source>
        <dbReference type="ARBA" id="ARBA00022553"/>
    </source>
</evidence>
<dbReference type="Pfam" id="PF02518">
    <property type="entry name" value="HATPase_c"/>
    <property type="match status" value="1"/>
</dbReference>
<accession>A0A2T5J5L7</accession>
<feature type="domain" description="Histidine kinase" evidence="8">
    <location>
        <begin position="446"/>
        <end position="660"/>
    </location>
</feature>
<dbReference type="EC" id="2.7.13.3" evidence="2"/>
<feature type="domain" description="PAS" evidence="9">
    <location>
        <begin position="12"/>
        <end position="82"/>
    </location>
</feature>
<dbReference type="CDD" id="cd00082">
    <property type="entry name" value="HisKA"/>
    <property type="match status" value="1"/>
</dbReference>
<dbReference type="InterPro" id="IPR003018">
    <property type="entry name" value="GAF"/>
</dbReference>
<proteinExistence type="predicted"/>
<dbReference type="Pfam" id="PF08448">
    <property type="entry name" value="PAS_4"/>
    <property type="match status" value="1"/>
</dbReference>
<dbReference type="InterPro" id="IPR004358">
    <property type="entry name" value="Sig_transdc_His_kin-like_C"/>
</dbReference>
<dbReference type="InterPro" id="IPR000700">
    <property type="entry name" value="PAS-assoc_C"/>
</dbReference>
<dbReference type="InterPro" id="IPR000014">
    <property type="entry name" value="PAS"/>
</dbReference>
<dbReference type="Proteomes" id="UP000244168">
    <property type="component" value="Unassembled WGS sequence"/>
</dbReference>
<keyword evidence="4" id="KW-0808">Transferase</keyword>
<name>A0A2T5J5L7_9SPHI</name>
<dbReference type="FunFam" id="1.10.287.130:FF:000001">
    <property type="entry name" value="Two-component sensor histidine kinase"/>
    <property type="match status" value="1"/>
</dbReference>
<dbReference type="PANTHER" id="PTHR43047">
    <property type="entry name" value="TWO-COMPONENT HISTIDINE PROTEIN KINASE"/>
    <property type="match status" value="1"/>
</dbReference>
<dbReference type="InterPro" id="IPR003594">
    <property type="entry name" value="HATPase_dom"/>
</dbReference>
<keyword evidence="12" id="KW-1185">Reference proteome</keyword>